<organism evidence="7 8">
    <name type="scientific">Facklamia hominis</name>
    <dbReference type="NCBI Taxonomy" id="178214"/>
    <lineage>
        <taxon>Bacteria</taxon>
        <taxon>Bacillati</taxon>
        <taxon>Bacillota</taxon>
        <taxon>Bacilli</taxon>
        <taxon>Lactobacillales</taxon>
        <taxon>Aerococcaceae</taxon>
        <taxon>Facklamia</taxon>
    </lineage>
</organism>
<dbReference type="AlphaFoldDB" id="A0AAJ1Q7C6"/>
<comment type="caution">
    <text evidence="7">The sequence shown here is derived from an EMBL/GenBank/DDBJ whole genome shotgun (WGS) entry which is preliminary data.</text>
</comment>
<evidence type="ECO:0000256" key="2">
    <source>
        <dbReference type="ARBA" id="ARBA00010742"/>
    </source>
</evidence>
<dbReference type="PANTHER" id="PTHR30024">
    <property type="entry name" value="ALIPHATIC SULFONATES-BINDING PROTEIN-RELATED"/>
    <property type="match status" value="1"/>
</dbReference>
<dbReference type="PANTHER" id="PTHR30024:SF47">
    <property type="entry name" value="TAURINE-BINDING PERIPLASMIC PROTEIN"/>
    <property type="match status" value="1"/>
</dbReference>
<dbReference type="Gene3D" id="3.40.190.10">
    <property type="entry name" value="Periplasmic binding protein-like II"/>
    <property type="match status" value="2"/>
</dbReference>
<dbReference type="SUPFAM" id="SSF53850">
    <property type="entry name" value="Periplasmic binding protein-like II"/>
    <property type="match status" value="1"/>
</dbReference>
<keyword evidence="3 5" id="KW-0732">Signal</keyword>
<feature type="signal peptide" evidence="5">
    <location>
        <begin position="1"/>
        <end position="24"/>
    </location>
</feature>
<proteinExistence type="inferred from homology"/>
<dbReference type="Proteomes" id="UP001229251">
    <property type="component" value="Unassembled WGS sequence"/>
</dbReference>
<evidence type="ECO:0000256" key="4">
    <source>
        <dbReference type="SAM" id="MobiDB-lite"/>
    </source>
</evidence>
<dbReference type="RefSeq" id="WP_016648422.1">
    <property type="nucleotide sequence ID" value="NZ_CAUPDI010000035.1"/>
</dbReference>
<feature type="domain" description="SsuA/THI5-like" evidence="6">
    <location>
        <begin position="47"/>
        <end position="256"/>
    </location>
</feature>
<feature type="region of interest" description="Disordered" evidence="4">
    <location>
        <begin position="134"/>
        <end position="153"/>
    </location>
</feature>
<protein>
    <submittedName>
        <fullName evidence="7">ABC transporter substrate-binding protein</fullName>
    </submittedName>
</protein>
<dbReference type="GO" id="GO:0042597">
    <property type="term" value="C:periplasmic space"/>
    <property type="evidence" value="ECO:0007669"/>
    <property type="project" value="UniProtKB-SubCell"/>
</dbReference>
<comment type="similarity">
    <text evidence="2">Belongs to the bacterial solute-binding protein SsuA/TauA family.</text>
</comment>
<evidence type="ECO:0000313" key="8">
    <source>
        <dbReference type="Proteomes" id="UP001229251"/>
    </source>
</evidence>
<sequence length="338" mass="37058">MKKKYLLALVSLLVASVFMGPATGSIVAKDELQKVTITEPAHAVLWAPVYLAKNLGYFEEQGLDAEITTVQGDTPTAPVLSGKAEFGLFGPEMITGFNEKGQGTKLIVTTTKKFPYALVSGKDYPDIESLKGTSINAADSGSSPRQFARSSLKNAGLNPDSDVTYANVSNPAVLAALESGEISASVVSPEIRKQVLDAGNTMLVDMYDPEVHKEILGSEDYEMYITFVKDDLINENPELVQKYVNAVYKAILWMNEKDVDEIVKVLEPDFSEMKNLKDVVTEMKEQNLLSEDGGFSDDGFEAIKRVSQEAGLLKEDIEKDKVIDDHFIKEAQKSITLE</sequence>
<evidence type="ECO:0000259" key="6">
    <source>
        <dbReference type="Pfam" id="PF09084"/>
    </source>
</evidence>
<evidence type="ECO:0000256" key="5">
    <source>
        <dbReference type="SAM" id="SignalP"/>
    </source>
</evidence>
<dbReference type="Pfam" id="PF09084">
    <property type="entry name" value="NMT1"/>
    <property type="match status" value="1"/>
</dbReference>
<comment type="subcellular location">
    <subcellularLocation>
        <location evidence="1">Periplasm</location>
    </subcellularLocation>
</comment>
<evidence type="ECO:0000313" key="7">
    <source>
        <dbReference type="EMBL" id="MDK7188064.1"/>
    </source>
</evidence>
<reference evidence="7" key="1">
    <citation type="submission" date="2023-05" db="EMBL/GenBank/DDBJ databases">
        <title>Cataloging the Phylogenetic Diversity of Human Bladder Bacteria.</title>
        <authorList>
            <person name="Du J."/>
        </authorList>
    </citation>
    <scope>NUCLEOTIDE SEQUENCE</scope>
    <source>
        <strain evidence="7">UMB1231</strain>
    </source>
</reference>
<name>A0AAJ1Q7C6_9LACT</name>
<evidence type="ECO:0000256" key="3">
    <source>
        <dbReference type="ARBA" id="ARBA00022729"/>
    </source>
</evidence>
<gene>
    <name evidence="7" type="ORF">QP433_08785</name>
</gene>
<dbReference type="EMBL" id="JASOOE010000023">
    <property type="protein sequence ID" value="MDK7188064.1"/>
    <property type="molecule type" value="Genomic_DNA"/>
</dbReference>
<accession>A0AAJ1Q7C6</accession>
<evidence type="ECO:0000256" key="1">
    <source>
        <dbReference type="ARBA" id="ARBA00004418"/>
    </source>
</evidence>
<dbReference type="InterPro" id="IPR015168">
    <property type="entry name" value="SsuA/THI5"/>
</dbReference>
<feature type="chain" id="PRO_5042459555" evidence="5">
    <location>
        <begin position="25"/>
        <end position="338"/>
    </location>
</feature>